<accession>A0AAD1Y1G6</accession>
<name>A0AAD1Y1G6_EUPCR</name>
<evidence type="ECO:0000313" key="2">
    <source>
        <dbReference type="Proteomes" id="UP001295684"/>
    </source>
</evidence>
<keyword evidence="2" id="KW-1185">Reference proteome</keyword>
<evidence type="ECO:0000313" key="1">
    <source>
        <dbReference type="EMBL" id="CAI2382045.1"/>
    </source>
</evidence>
<protein>
    <submittedName>
        <fullName evidence="1">Uncharacterized protein</fullName>
    </submittedName>
</protein>
<proteinExistence type="predicted"/>
<sequence length="131" mass="15348">MYHHQPRKRLNLPCKRFAIICCKQGRCVGPNFQLFELESRYNINDYSCVEHTLEKTSSIKTKVLCLSLKRNPQCRHVHRDSKYFVQIRGIKNFLTKYRKGTKAVLKANKKSLNKEKKLSEGQITVLKSCCD</sequence>
<dbReference type="Proteomes" id="UP001295684">
    <property type="component" value="Unassembled WGS sequence"/>
</dbReference>
<dbReference type="EMBL" id="CAMPGE010024187">
    <property type="protein sequence ID" value="CAI2382045.1"/>
    <property type="molecule type" value="Genomic_DNA"/>
</dbReference>
<organism evidence="1 2">
    <name type="scientific">Euplotes crassus</name>
    <dbReference type="NCBI Taxonomy" id="5936"/>
    <lineage>
        <taxon>Eukaryota</taxon>
        <taxon>Sar</taxon>
        <taxon>Alveolata</taxon>
        <taxon>Ciliophora</taxon>
        <taxon>Intramacronucleata</taxon>
        <taxon>Spirotrichea</taxon>
        <taxon>Hypotrichia</taxon>
        <taxon>Euplotida</taxon>
        <taxon>Euplotidae</taxon>
        <taxon>Moneuplotes</taxon>
    </lineage>
</organism>
<dbReference type="AlphaFoldDB" id="A0AAD1Y1G6"/>
<comment type="caution">
    <text evidence="1">The sequence shown here is derived from an EMBL/GenBank/DDBJ whole genome shotgun (WGS) entry which is preliminary data.</text>
</comment>
<reference evidence="1" key="1">
    <citation type="submission" date="2023-07" db="EMBL/GenBank/DDBJ databases">
        <authorList>
            <consortium name="AG Swart"/>
            <person name="Singh M."/>
            <person name="Singh A."/>
            <person name="Seah K."/>
            <person name="Emmerich C."/>
        </authorList>
    </citation>
    <scope>NUCLEOTIDE SEQUENCE</scope>
    <source>
        <strain evidence="1">DP1</strain>
    </source>
</reference>
<gene>
    <name evidence="1" type="ORF">ECRASSUSDP1_LOCUS23512</name>
</gene>